<dbReference type="PROSITE" id="PS51391">
    <property type="entry name" value="CID"/>
    <property type="match status" value="1"/>
</dbReference>
<dbReference type="SUPFAM" id="SSF48464">
    <property type="entry name" value="ENTH/VHS domain"/>
    <property type="match status" value="1"/>
</dbReference>
<organism evidence="4 5">
    <name type="scientific">Morus notabilis</name>
    <dbReference type="NCBI Taxonomy" id="981085"/>
    <lineage>
        <taxon>Eukaryota</taxon>
        <taxon>Viridiplantae</taxon>
        <taxon>Streptophyta</taxon>
        <taxon>Embryophyta</taxon>
        <taxon>Tracheophyta</taxon>
        <taxon>Spermatophyta</taxon>
        <taxon>Magnoliopsida</taxon>
        <taxon>eudicotyledons</taxon>
        <taxon>Gunneridae</taxon>
        <taxon>Pentapetalae</taxon>
        <taxon>rosids</taxon>
        <taxon>fabids</taxon>
        <taxon>Rosales</taxon>
        <taxon>Moraceae</taxon>
        <taxon>Moreae</taxon>
        <taxon>Morus</taxon>
    </lineage>
</organism>
<evidence type="ECO:0000313" key="5">
    <source>
        <dbReference type="Proteomes" id="UP000030645"/>
    </source>
</evidence>
<feature type="region of interest" description="Disordered" evidence="2">
    <location>
        <begin position="660"/>
        <end position="680"/>
    </location>
</feature>
<dbReference type="AlphaFoldDB" id="W9RFN7"/>
<dbReference type="STRING" id="981085.W9RFN7"/>
<dbReference type="EMBL" id="KE344966">
    <property type="protein sequence ID" value="EXB88448.1"/>
    <property type="molecule type" value="Genomic_DNA"/>
</dbReference>
<evidence type="ECO:0000313" key="4">
    <source>
        <dbReference type="EMBL" id="EXB88448.1"/>
    </source>
</evidence>
<dbReference type="Gene3D" id="1.25.40.90">
    <property type="match status" value="1"/>
</dbReference>
<dbReference type="SMART" id="SM00582">
    <property type="entry name" value="RPR"/>
    <property type="match status" value="1"/>
</dbReference>
<dbReference type="GO" id="GO:0005737">
    <property type="term" value="C:cytoplasm"/>
    <property type="evidence" value="ECO:0007669"/>
    <property type="project" value="TreeGrafter"/>
</dbReference>
<dbReference type="FunFam" id="1.25.40.90:FF:000023">
    <property type="entry name" value="polyadenylation and cleavage factor homolog 4"/>
    <property type="match status" value="1"/>
</dbReference>
<feature type="region of interest" description="Disordered" evidence="2">
    <location>
        <begin position="195"/>
        <end position="220"/>
    </location>
</feature>
<dbReference type="Proteomes" id="UP000030645">
    <property type="component" value="Unassembled WGS sequence"/>
</dbReference>
<dbReference type="InterPro" id="IPR013087">
    <property type="entry name" value="Znf_C2H2_type"/>
</dbReference>
<dbReference type="Pfam" id="PF23228">
    <property type="entry name" value="zf_PCFS4"/>
    <property type="match status" value="1"/>
</dbReference>
<dbReference type="CDD" id="cd16982">
    <property type="entry name" value="CID_Pcf11"/>
    <property type="match status" value="1"/>
</dbReference>
<dbReference type="Pfam" id="PF04818">
    <property type="entry name" value="CID"/>
    <property type="match status" value="1"/>
</dbReference>
<dbReference type="GO" id="GO:0005849">
    <property type="term" value="C:mRNA cleavage factor complex"/>
    <property type="evidence" value="ECO:0007669"/>
    <property type="project" value="TreeGrafter"/>
</dbReference>
<name>W9RFN7_9ROSA</name>
<sequence>MESEKLVLSRENPRAAIGFAPERALNKAMANEVAQKSPPSVLDRFKALLKQRDDDLRVSADDVVSLPRTEEIVQLYELVLSELSFNSKPIITDLTIIAGEQREHGKGIASAICARILEVPVEQKLPSLYLLDSIVKNIGREYVKCFSSRLPEVFCEAYRQVPPSQHPAMRHLFGTWSTVFPPSVLHKIEAQLQFSPSASQQSSRLPPLRASESPRPAHGIHVNPKYLRQIEHSAADSLIAGGTSSLKIYSQKPATGAIGRDDELSKWQRKQYHNQNQIEAPAPYKLSNGRERQGPRALIDAYGSDDRNTPSSDRPLRIERLGTNGVDHRPSSMSWQNTEEEEFDWEDMSPTLADHGRSEDFLQSSVSSLRSFKPRPDIRNSWSGQAQLPAADDSSIVSEDAVPSLGFGRGLLGNISRFQNEPNHNLVSRRPQEPWNMPHQLSQPSQHINSRGRGGENMSSFVDKLPVVDTQLHVPLTVVSRTVSSTIDLMNADARSVFVPASVVLRPPVHVHTSHPLPLHPIMPTQNQQGQYDRINSSNPVKNQAPSKSLYKSGGQQFDSFENKELSSTKLPYLPIQNAIVAPVNQQNQMQTLQPQLLPTQEGHKNYLSSLAAPVPHPVIPNLGHGYISQGRAASISTGLTNPVPLLPLNLSANNIRNNSLNLQGGGPPPLPPGPPPNSLQAILPPHNADTAISSEQSGAFSGLINSLMAQGLISLTKPNPVQEPVGLEFNVDLLKVRHESAINALYGDLQRQCTTCGLRFKSQEEHRSHMDWHVTKNRMSKSRKQKPSRKWFVSTSMWLSGAEALGTDAVPGFLPTETIVEKKSDEEMAVPADEDQNVCALCGEPFEEFYSDETEEWMYKGAVYLNAMNGSTTGMDRSQLGPIVHAKCRSESSVAPSEGFGQNEGGVLYRATALSVLVSLKELLKRVVKESDYGFSVVRPTSICSVTYIEFLHVYGSFGKAKIELLSFLECVYSGSSCLKASFHGVAYIVIVHFCKADSMYQQGFARSSWRIRLMIAALNS</sequence>
<dbReference type="GO" id="GO:0000993">
    <property type="term" value="F:RNA polymerase II complex binding"/>
    <property type="evidence" value="ECO:0007669"/>
    <property type="project" value="InterPro"/>
</dbReference>
<keyword evidence="1" id="KW-0507">mRNA processing</keyword>
<evidence type="ECO:0000256" key="1">
    <source>
        <dbReference type="ARBA" id="ARBA00022664"/>
    </source>
</evidence>
<dbReference type="GO" id="GO:0003729">
    <property type="term" value="F:mRNA binding"/>
    <property type="evidence" value="ECO:0007669"/>
    <property type="project" value="InterPro"/>
</dbReference>
<proteinExistence type="predicted"/>
<dbReference type="GO" id="GO:0031124">
    <property type="term" value="P:mRNA 3'-end processing"/>
    <property type="evidence" value="ECO:0007669"/>
    <property type="project" value="InterPro"/>
</dbReference>
<protein>
    <recommendedName>
        <fullName evidence="3">CID domain-containing protein</fullName>
    </recommendedName>
</protein>
<keyword evidence="5" id="KW-1185">Reference proteome</keyword>
<accession>W9RFN7</accession>
<dbReference type="eggNOG" id="KOG2071">
    <property type="taxonomic scope" value="Eukaryota"/>
</dbReference>
<dbReference type="InterPro" id="IPR008942">
    <property type="entry name" value="ENTH_VHS"/>
</dbReference>
<dbReference type="GO" id="GO:0006369">
    <property type="term" value="P:termination of RNA polymerase II transcription"/>
    <property type="evidence" value="ECO:0007669"/>
    <property type="project" value="InterPro"/>
</dbReference>
<feature type="compositionally biased region" description="Pro residues" evidence="2">
    <location>
        <begin position="667"/>
        <end position="678"/>
    </location>
</feature>
<dbReference type="PANTHER" id="PTHR15921">
    <property type="entry name" value="PRE-MRNA CLEAVAGE COMPLEX II"/>
    <property type="match status" value="1"/>
</dbReference>
<dbReference type="InterPro" id="IPR057242">
    <property type="entry name" value="PCFS4-like"/>
</dbReference>
<dbReference type="InterPro" id="IPR045154">
    <property type="entry name" value="PCF11-like"/>
</dbReference>
<feature type="domain" description="CID" evidence="3">
    <location>
        <begin position="68"/>
        <end position="196"/>
    </location>
</feature>
<reference evidence="5" key="1">
    <citation type="submission" date="2013-01" db="EMBL/GenBank/DDBJ databases">
        <title>Draft Genome Sequence of a Mulberry Tree, Morus notabilis C.K. Schneid.</title>
        <authorList>
            <person name="He N."/>
            <person name="Zhao S."/>
        </authorList>
    </citation>
    <scope>NUCLEOTIDE SEQUENCE</scope>
</reference>
<dbReference type="InterPro" id="IPR047415">
    <property type="entry name" value="Pcf11_CID"/>
</dbReference>
<feature type="compositionally biased region" description="Polar residues" evidence="2">
    <location>
        <begin position="195"/>
        <end position="204"/>
    </location>
</feature>
<gene>
    <name evidence="4" type="ORF">L484_012890</name>
</gene>
<feature type="region of interest" description="Disordered" evidence="2">
    <location>
        <begin position="517"/>
        <end position="555"/>
    </location>
</feature>
<dbReference type="PANTHER" id="PTHR15921:SF12">
    <property type="entry name" value="POLYADENYLATION AND CLEAVAGE FACTOR HOMOLOG 4"/>
    <property type="match status" value="1"/>
</dbReference>
<feature type="compositionally biased region" description="Polar residues" evidence="2">
    <location>
        <begin position="524"/>
        <end position="547"/>
    </location>
</feature>
<dbReference type="PROSITE" id="PS00028">
    <property type="entry name" value="ZINC_FINGER_C2H2_1"/>
    <property type="match status" value="1"/>
</dbReference>
<evidence type="ECO:0000259" key="3">
    <source>
        <dbReference type="PROSITE" id="PS51391"/>
    </source>
</evidence>
<dbReference type="InterPro" id="IPR006569">
    <property type="entry name" value="CID_dom"/>
</dbReference>
<evidence type="ECO:0000256" key="2">
    <source>
        <dbReference type="SAM" id="MobiDB-lite"/>
    </source>
</evidence>